<keyword evidence="2 5" id="KW-0547">Nucleotide-binding</keyword>
<sequence>MRFRLGLTGSIGMGKSTTAQMFADAGCAVWDADAAVHRLYARGGAAVVPLAAAFPAAIEDGAVSRSALRDIIARDPAALARIESIVHPLVSQDRADFIAAHPNAIGVFDIPLLFETGADATMDATACVSASRETQRARVLSRGTMSGGDLDRILARQMPNEEKCARATWVIETDTLEHARAQVQDVLKAIEQRLKHA</sequence>
<keyword evidence="8" id="KW-1185">Reference proteome</keyword>
<name>A0A238JQ77_9RHOB</name>
<comment type="pathway">
    <text evidence="5">Cofactor biosynthesis; coenzyme A biosynthesis; CoA from (R)-pantothenate: step 5/5.</text>
</comment>
<keyword evidence="3 5" id="KW-0067">ATP-binding</keyword>
<evidence type="ECO:0000256" key="2">
    <source>
        <dbReference type="ARBA" id="ARBA00022741"/>
    </source>
</evidence>
<dbReference type="AlphaFoldDB" id="A0A238JQ77"/>
<keyword evidence="5" id="KW-0963">Cytoplasm</keyword>
<dbReference type="GO" id="GO:0015937">
    <property type="term" value="P:coenzyme A biosynthetic process"/>
    <property type="evidence" value="ECO:0007669"/>
    <property type="project" value="UniProtKB-UniRule"/>
</dbReference>
<dbReference type="PANTHER" id="PTHR10695">
    <property type="entry name" value="DEPHOSPHO-COA KINASE-RELATED"/>
    <property type="match status" value="1"/>
</dbReference>
<dbReference type="CDD" id="cd02022">
    <property type="entry name" value="DPCK"/>
    <property type="match status" value="1"/>
</dbReference>
<reference evidence="7 8" key="1">
    <citation type="submission" date="2017-05" db="EMBL/GenBank/DDBJ databases">
        <authorList>
            <person name="Song R."/>
            <person name="Chenine A.L."/>
            <person name="Ruprecht R.M."/>
        </authorList>
    </citation>
    <scope>NUCLEOTIDE SEQUENCE [LARGE SCALE GENOMIC DNA]</scope>
    <source>
        <strain evidence="7 8">CECT 8898</strain>
    </source>
</reference>
<keyword evidence="5 7" id="KW-0418">Kinase</keyword>
<comment type="similarity">
    <text evidence="1 5">Belongs to the CoaE family.</text>
</comment>
<dbReference type="PANTHER" id="PTHR10695:SF46">
    <property type="entry name" value="BIFUNCTIONAL COENZYME A SYNTHASE-RELATED"/>
    <property type="match status" value="1"/>
</dbReference>
<keyword evidence="5 7" id="KW-0808">Transferase</keyword>
<dbReference type="OrthoDB" id="9812943at2"/>
<dbReference type="UniPathway" id="UPA00241">
    <property type="reaction ID" value="UER00356"/>
</dbReference>
<dbReference type="HAMAP" id="MF_00376">
    <property type="entry name" value="Dephospho_CoA_kinase"/>
    <property type="match status" value="1"/>
</dbReference>
<keyword evidence="4 5" id="KW-0173">Coenzyme A biosynthesis</keyword>
<feature type="binding site" evidence="5">
    <location>
        <begin position="12"/>
        <end position="17"/>
    </location>
    <ligand>
        <name>ATP</name>
        <dbReference type="ChEBI" id="CHEBI:30616"/>
    </ligand>
</feature>
<proteinExistence type="inferred from homology"/>
<evidence type="ECO:0000256" key="3">
    <source>
        <dbReference type="ARBA" id="ARBA00022840"/>
    </source>
</evidence>
<dbReference type="GO" id="GO:0004140">
    <property type="term" value="F:dephospho-CoA kinase activity"/>
    <property type="evidence" value="ECO:0007669"/>
    <property type="project" value="UniProtKB-UniRule"/>
</dbReference>
<dbReference type="Gene3D" id="3.40.50.300">
    <property type="entry name" value="P-loop containing nucleotide triphosphate hydrolases"/>
    <property type="match status" value="1"/>
</dbReference>
<dbReference type="EC" id="2.7.1.24" evidence="5 6"/>
<evidence type="ECO:0000256" key="6">
    <source>
        <dbReference type="NCBIfam" id="TIGR00152"/>
    </source>
</evidence>
<dbReference type="EMBL" id="FXYF01000001">
    <property type="protein sequence ID" value="SMX32317.1"/>
    <property type="molecule type" value="Genomic_DNA"/>
</dbReference>
<evidence type="ECO:0000256" key="4">
    <source>
        <dbReference type="ARBA" id="ARBA00022993"/>
    </source>
</evidence>
<dbReference type="RefSeq" id="WP_094019115.1">
    <property type="nucleotide sequence ID" value="NZ_FXYF01000001.1"/>
</dbReference>
<evidence type="ECO:0000313" key="8">
    <source>
        <dbReference type="Proteomes" id="UP000207598"/>
    </source>
</evidence>
<dbReference type="SUPFAM" id="SSF52540">
    <property type="entry name" value="P-loop containing nucleoside triphosphate hydrolases"/>
    <property type="match status" value="1"/>
</dbReference>
<dbReference type="InterPro" id="IPR001977">
    <property type="entry name" value="Depp_CoAkinase"/>
</dbReference>
<evidence type="ECO:0000313" key="7">
    <source>
        <dbReference type="EMBL" id="SMX32317.1"/>
    </source>
</evidence>
<protein>
    <recommendedName>
        <fullName evidence="5 6">Dephospho-CoA kinase</fullName>
        <ecNumber evidence="5 6">2.7.1.24</ecNumber>
    </recommendedName>
    <alternativeName>
        <fullName evidence="5">Dephosphocoenzyme A kinase</fullName>
    </alternativeName>
</protein>
<organism evidence="7 8">
    <name type="scientific">Maliponia aquimaris</name>
    <dbReference type="NCBI Taxonomy" id="1673631"/>
    <lineage>
        <taxon>Bacteria</taxon>
        <taxon>Pseudomonadati</taxon>
        <taxon>Pseudomonadota</taxon>
        <taxon>Alphaproteobacteria</taxon>
        <taxon>Rhodobacterales</taxon>
        <taxon>Paracoccaceae</taxon>
        <taxon>Maliponia</taxon>
    </lineage>
</organism>
<accession>A0A238JQ77</accession>
<dbReference type="GO" id="GO:0005737">
    <property type="term" value="C:cytoplasm"/>
    <property type="evidence" value="ECO:0007669"/>
    <property type="project" value="UniProtKB-SubCell"/>
</dbReference>
<comment type="subcellular location">
    <subcellularLocation>
        <location evidence="5">Cytoplasm</location>
    </subcellularLocation>
</comment>
<dbReference type="NCBIfam" id="TIGR00152">
    <property type="entry name" value="dephospho-CoA kinase"/>
    <property type="match status" value="1"/>
</dbReference>
<evidence type="ECO:0000256" key="5">
    <source>
        <dbReference type="HAMAP-Rule" id="MF_00376"/>
    </source>
</evidence>
<dbReference type="Proteomes" id="UP000207598">
    <property type="component" value="Unassembled WGS sequence"/>
</dbReference>
<gene>
    <name evidence="5 7" type="primary">coaE</name>
    <name evidence="7" type="ORF">MAA8898_00217</name>
</gene>
<comment type="catalytic activity">
    <reaction evidence="5">
        <text>3'-dephospho-CoA + ATP = ADP + CoA + H(+)</text>
        <dbReference type="Rhea" id="RHEA:18245"/>
        <dbReference type="ChEBI" id="CHEBI:15378"/>
        <dbReference type="ChEBI" id="CHEBI:30616"/>
        <dbReference type="ChEBI" id="CHEBI:57287"/>
        <dbReference type="ChEBI" id="CHEBI:57328"/>
        <dbReference type="ChEBI" id="CHEBI:456216"/>
        <dbReference type="EC" id="2.7.1.24"/>
    </reaction>
</comment>
<evidence type="ECO:0000256" key="1">
    <source>
        <dbReference type="ARBA" id="ARBA00009018"/>
    </source>
</evidence>
<comment type="function">
    <text evidence="5">Catalyzes the phosphorylation of the 3'-hydroxyl group of dephosphocoenzyme A to form coenzyme A.</text>
</comment>
<dbReference type="Pfam" id="PF01121">
    <property type="entry name" value="CoaE"/>
    <property type="match status" value="1"/>
</dbReference>
<dbReference type="PROSITE" id="PS51219">
    <property type="entry name" value="DPCK"/>
    <property type="match status" value="1"/>
</dbReference>
<dbReference type="GO" id="GO:0005524">
    <property type="term" value="F:ATP binding"/>
    <property type="evidence" value="ECO:0007669"/>
    <property type="project" value="UniProtKB-UniRule"/>
</dbReference>
<dbReference type="InterPro" id="IPR027417">
    <property type="entry name" value="P-loop_NTPase"/>
</dbReference>